<name>A0AAE0XHC8_9PEZI</name>
<keyword evidence="3" id="KW-1185">Reference proteome</keyword>
<sequence length="518" mass="60300">MWRLRREPRIKPIMGPDFFIYHLYYLWHELIYAKPRDLEEQVKYYDEESDAYTDVDCTTDKYIKPRVKTCWVCDEPDERDNSPKLKVLCWEDIDLWILRDPEKNGGRDRLGMQKLPVLCPITHILAKALAEGVIANEGYQTKADPFFATKLNKRALKIRWKKEWLHKPVFRKTNKVSKEESEFEELCAKSDSARAAAYESVQSAKRGLFNLWEKSDDAQTAATFDNRSERLRILMELLEPLAQYSQSRGFAECLGTHYSQAVRDQGLRHKANSTVYQECYHNAKMNAVVQDAFLGRSTQTPYLAIFNHMGLRLDENAPKRVPDEMMRMIGPNAAVRRLEQRLEDLQTALRQKYGRPSWATEDEIKQYETTQAQLSAARQKQRRKVFRKLYKNYFIESDDQELQNQLQGIREPLVEREVTHSLPERRILADIMGDMDEDLPEEDILRRKVEAINAMVAYAFVCEPFQPNSTREPEPSSILPSLLAMWPEPSALLHSEEAGTLYLLREGRTISNAPKASP</sequence>
<comment type="caution">
    <text evidence="2">The sequence shown here is derived from an EMBL/GenBank/DDBJ whole genome shotgun (WGS) entry which is preliminary data.</text>
</comment>
<evidence type="ECO:0000313" key="3">
    <source>
        <dbReference type="Proteomes" id="UP001270362"/>
    </source>
</evidence>
<protein>
    <recommendedName>
        <fullName evidence="4">FluG domain-containing protein</fullName>
    </recommendedName>
</protein>
<dbReference type="InterPro" id="IPR021842">
    <property type="entry name" value="DUF3435"/>
</dbReference>
<feature type="coiled-coil region" evidence="1">
    <location>
        <begin position="335"/>
        <end position="384"/>
    </location>
</feature>
<reference evidence="2" key="2">
    <citation type="submission" date="2023-06" db="EMBL/GenBank/DDBJ databases">
        <authorList>
            <consortium name="Lawrence Berkeley National Laboratory"/>
            <person name="Haridas S."/>
            <person name="Hensen N."/>
            <person name="Bonometti L."/>
            <person name="Westerberg I."/>
            <person name="Brannstrom I.O."/>
            <person name="Guillou S."/>
            <person name="Cros-Aarteil S."/>
            <person name="Calhoun S."/>
            <person name="Kuo A."/>
            <person name="Mondo S."/>
            <person name="Pangilinan J."/>
            <person name="Riley R."/>
            <person name="Labutti K."/>
            <person name="Andreopoulos B."/>
            <person name="Lipzen A."/>
            <person name="Chen C."/>
            <person name="Yanf M."/>
            <person name="Daum C."/>
            <person name="Ng V."/>
            <person name="Clum A."/>
            <person name="Steindorff A."/>
            <person name="Ohm R."/>
            <person name="Martin F."/>
            <person name="Silar P."/>
            <person name="Natvig D."/>
            <person name="Lalanne C."/>
            <person name="Gautier V."/>
            <person name="Ament-Velasquez S.L."/>
            <person name="Kruys A."/>
            <person name="Hutchinson M.I."/>
            <person name="Powell A.J."/>
            <person name="Barry K."/>
            <person name="Miller A.N."/>
            <person name="Grigoriev I.V."/>
            <person name="Debuchy R."/>
            <person name="Gladieux P."/>
            <person name="Thoren M.H."/>
            <person name="Johannesson H."/>
        </authorList>
    </citation>
    <scope>NUCLEOTIDE SEQUENCE</scope>
    <source>
        <strain evidence="2">CBS 314.62</strain>
    </source>
</reference>
<gene>
    <name evidence="2" type="ORF">B0T22DRAFT_532730</name>
</gene>
<dbReference type="Pfam" id="PF11917">
    <property type="entry name" value="DUF3435"/>
    <property type="match status" value="1"/>
</dbReference>
<dbReference type="Proteomes" id="UP001270362">
    <property type="component" value="Unassembled WGS sequence"/>
</dbReference>
<organism evidence="2 3">
    <name type="scientific">Podospora appendiculata</name>
    <dbReference type="NCBI Taxonomy" id="314037"/>
    <lineage>
        <taxon>Eukaryota</taxon>
        <taxon>Fungi</taxon>
        <taxon>Dikarya</taxon>
        <taxon>Ascomycota</taxon>
        <taxon>Pezizomycotina</taxon>
        <taxon>Sordariomycetes</taxon>
        <taxon>Sordariomycetidae</taxon>
        <taxon>Sordariales</taxon>
        <taxon>Podosporaceae</taxon>
        <taxon>Podospora</taxon>
    </lineage>
</organism>
<evidence type="ECO:0008006" key="4">
    <source>
        <dbReference type="Google" id="ProtNLM"/>
    </source>
</evidence>
<dbReference type="AlphaFoldDB" id="A0AAE0XHC8"/>
<dbReference type="PANTHER" id="PTHR37535:SF4">
    <property type="entry name" value="FLUG DOMAIN-CONTAINING PROTEIN"/>
    <property type="match status" value="1"/>
</dbReference>
<reference evidence="2" key="1">
    <citation type="journal article" date="2023" name="Mol. Phylogenet. Evol.">
        <title>Genome-scale phylogeny and comparative genomics of the fungal order Sordariales.</title>
        <authorList>
            <person name="Hensen N."/>
            <person name="Bonometti L."/>
            <person name="Westerberg I."/>
            <person name="Brannstrom I.O."/>
            <person name="Guillou S."/>
            <person name="Cros-Aarteil S."/>
            <person name="Calhoun S."/>
            <person name="Haridas S."/>
            <person name="Kuo A."/>
            <person name="Mondo S."/>
            <person name="Pangilinan J."/>
            <person name="Riley R."/>
            <person name="LaButti K."/>
            <person name="Andreopoulos B."/>
            <person name="Lipzen A."/>
            <person name="Chen C."/>
            <person name="Yan M."/>
            <person name="Daum C."/>
            <person name="Ng V."/>
            <person name="Clum A."/>
            <person name="Steindorff A."/>
            <person name="Ohm R.A."/>
            <person name="Martin F."/>
            <person name="Silar P."/>
            <person name="Natvig D.O."/>
            <person name="Lalanne C."/>
            <person name="Gautier V."/>
            <person name="Ament-Velasquez S.L."/>
            <person name="Kruys A."/>
            <person name="Hutchinson M.I."/>
            <person name="Powell A.J."/>
            <person name="Barry K."/>
            <person name="Miller A.N."/>
            <person name="Grigoriev I.V."/>
            <person name="Debuchy R."/>
            <person name="Gladieux P."/>
            <person name="Hiltunen Thoren M."/>
            <person name="Johannesson H."/>
        </authorList>
    </citation>
    <scope>NUCLEOTIDE SEQUENCE</scope>
    <source>
        <strain evidence="2">CBS 314.62</strain>
    </source>
</reference>
<keyword evidence="1" id="KW-0175">Coiled coil</keyword>
<accession>A0AAE0XHC8</accession>
<evidence type="ECO:0000256" key="1">
    <source>
        <dbReference type="SAM" id="Coils"/>
    </source>
</evidence>
<dbReference type="EMBL" id="JAULSO010000001">
    <property type="protein sequence ID" value="KAK3693493.1"/>
    <property type="molecule type" value="Genomic_DNA"/>
</dbReference>
<proteinExistence type="predicted"/>
<evidence type="ECO:0000313" key="2">
    <source>
        <dbReference type="EMBL" id="KAK3693493.1"/>
    </source>
</evidence>
<dbReference type="PANTHER" id="PTHR37535">
    <property type="entry name" value="FLUG DOMAIN PROTEIN"/>
    <property type="match status" value="1"/>
</dbReference>